<evidence type="ECO:0000256" key="3">
    <source>
        <dbReference type="ARBA" id="ARBA00022723"/>
    </source>
</evidence>
<evidence type="ECO:0000256" key="6">
    <source>
        <dbReference type="HAMAP-Rule" id="MF_00265"/>
    </source>
</evidence>
<organism evidence="8 9">
    <name type="scientific">Microbacterium mangrovi</name>
    <dbReference type="NCBI Taxonomy" id="1348253"/>
    <lineage>
        <taxon>Bacteria</taxon>
        <taxon>Bacillati</taxon>
        <taxon>Actinomycetota</taxon>
        <taxon>Actinomycetes</taxon>
        <taxon>Micrococcales</taxon>
        <taxon>Microbacteriaceae</taxon>
        <taxon>Microbacterium</taxon>
    </lineage>
</organism>
<dbReference type="CDD" id="cd09874">
    <property type="entry name" value="PIN_MT3492-like"/>
    <property type="match status" value="1"/>
</dbReference>
<evidence type="ECO:0000313" key="9">
    <source>
        <dbReference type="Proteomes" id="UP000031030"/>
    </source>
</evidence>
<dbReference type="EMBL" id="JTDK01000001">
    <property type="protein sequence ID" value="KHL00093.1"/>
    <property type="molecule type" value="Genomic_DNA"/>
</dbReference>
<feature type="binding site" evidence="6">
    <location>
        <position position="96"/>
    </location>
    <ligand>
        <name>Mg(2+)</name>
        <dbReference type="ChEBI" id="CHEBI:18420"/>
    </ligand>
</feature>
<keyword evidence="3 6" id="KW-0479">Metal-binding</keyword>
<proteinExistence type="inferred from homology"/>
<feature type="domain" description="PIN" evidence="7">
    <location>
        <begin position="3"/>
        <end position="122"/>
    </location>
</feature>
<reference evidence="8 9" key="1">
    <citation type="submission" date="2014-11" db="EMBL/GenBank/DDBJ databases">
        <title>Genome sequence of Microbacterium mangrovi MUSC 115(T).</title>
        <authorList>
            <person name="Lee L.-H."/>
        </authorList>
    </citation>
    <scope>NUCLEOTIDE SEQUENCE [LARGE SCALE GENOMIC DNA]</scope>
    <source>
        <strain evidence="8 9">MUSC 115</strain>
    </source>
</reference>
<evidence type="ECO:0000259" key="7">
    <source>
        <dbReference type="Pfam" id="PF01850"/>
    </source>
</evidence>
<dbReference type="InterPro" id="IPR022907">
    <property type="entry name" value="VapC_family"/>
</dbReference>
<name>A0A0B2AE03_9MICO</name>
<keyword evidence="2 6" id="KW-0540">Nuclease</keyword>
<evidence type="ECO:0000256" key="5">
    <source>
        <dbReference type="ARBA" id="ARBA00022842"/>
    </source>
</evidence>
<gene>
    <name evidence="6" type="primary">vapC</name>
    <name evidence="8" type="ORF">LK09_00050</name>
</gene>
<dbReference type="OrthoDB" id="1525146at2"/>
<sequence length="133" mass="13925">MAYFDTSALVKRIVREAESEALADAVDARRGDGAQLVGSVIAKIELARVLLRQGAGAAEADRESRAALEGIAIAPMTDVVIEFARGIDPPILRSLDAIHLATAVAVGADEVWTYDSRLADAAAARGMLVRAPA</sequence>
<feature type="binding site" evidence="6">
    <location>
        <position position="5"/>
    </location>
    <ligand>
        <name>Mg(2+)</name>
        <dbReference type="ChEBI" id="CHEBI:18420"/>
    </ligand>
</feature>
<dbReference type="SUPFAM" id="SSF88723">
    <property type="entry name" value="PIN domain-like"/>
    <property type="match status" value="1"/>
</dbReference>
<comment type="cofactor">
    <cofactor evidence="6">
        <name>Mg(2+)</name>
        <dbReference type="ChEBI" id="CHEBI:18420"/>
    </cofactor>
</comment>
<dbReference type="STRING" id="1348253.LK09_00050"/>
<comment type="caution">
    <text evidence="8">The sequence shown here is derived from an EMBL/GenBank/DDBJ whole genome shotgun (WGS) entry which is preliminary data.</text>
</comment>
<dbReference type="AlphaFoldDB" id="A0A0B2AE03"/>
<dbReference type="GO" id="GO:0000287">
    <property type="term" value="F:magnesium ion binding"/>
    <property type="evidence" value="ECO:0007669"/>
    <property type="project" value="UniProtKB-UniRule"/>
</dbReference>
<dbReference type="Gene3D" id="3.40.50.1010">
    <property type="entry name" value="5'-nuclease"/>
    <property type="match status" value="1"/>
</dbReference>
<dbReference type="Proteomes" id="UP000031030">
    <property type="component" value="Unassembled WGS sequence"/>
</dbReference>
<dbReference type="InterPro" id="IPR029060">
    <property type="entry name" value="PIN-like_dom_sf"/>
</dbReference>
<keyword evidence="9" id="KW-1185">Reference proteome</keyword>
<keyword evidence="1 6" id="KW-1277">Toxin-antitoxin system</keyword>
<dbReference type="EC" id="3.1.-.-" evidence="6"/>
<comment type="function">
    <text evidence="6">Toxic component of a toxin-antitoxin (TA) system. An RNase.</text>
</comment>
<dbReference type="GO" id="GO:0016787">
    <property type="term" value="F:hydrolase activity"/>
    <property type="evidence" value="ECO:0007669"/>
    <property type="project" value="UniProtKB-KW"/>
</dbReference>
<keyword evidence="5 6" id="KW-0460">Magnesium</keyword>
<dbReference type="HAMAP" id="MF_00265">
    <property type="entry name" value="VapC_Nob1"/>
    <property type="match status" value="1"/>
</dbReference>
<dbReference type="GO" id="GO:0004540">
    <property type="term" value="F:RNA nuclease activity"/>
    <property type="evidence" value="ECO:0007669"/>
    <property type="project" value="InterPro"/>
</dbReference>
<evidence type="ECO:0000256" key="2">
    <source>
        <dbReference type="ARBA" id="ARBA00022722"/>
    </source>
</evidence>
<keyword evidence="4 6" id="KW-0378">Hydrolase</keyword>
<evidence type="ECO:0000256" key="4">
    <source>
        <dbReference type="ARBA" id="ARBA00022801"/>
    </source>
</evidence>
<comment type="similarity">
    <text evidence="6">Belongs to the PINc/VapC protein family.</text>
</comment>
<evidence type="ECO:0000313" key="8">
    <source>
        <dbReference type="EMBL" id="KHL00093.1"/>
    </source>
</evidence>
<protein>
    <recommendedName>
        <fullName evidence="6">Ribonuclease VapC</fullName>
        <shortName evidence="6">RNase VapC</shortName>
        <ecNumber evidence="6">3.1.-.-</ecNumber>
    </recommendedName>
    <alternativeName>
        <fullName evidence="6">Toxin VapC</fullName>
    </alternativeName>
</protein>
<dbReference type="GO" id="GO:0090729">
    <property type="term" value="F:toxin activity"/>
    <property type="evidence" value="ECO:0007669"/>
    <property type="project" value="UniProtKB-KW"/>
</dbReference>
<dbReference type="Pfam" id="PF01850">
    <property type="entry name" value="PIN"/>
    <property type="match status" value="1"/>
</dbReference>
<accession>A0A0B2AE03</accession>
<keyword evidence="6" id="KW-0800">Toxin</keyword>
<evidence type="ECO:0000256" key="1">
    <source>
        <dbReference type="ARBA" id="ARBA00022649"/>
    </source>
</evidence>
<dbReference type="InterPro" id="IPR002716">
    <property type="entry name" value="PIN_dom"/>
</dbReference>